<comment type="caution">
    <text evidence="1">The sequence shown here is derived from an EMBL/GenBank/DDBJ whole genome shotgun (WGS) entry which is preliminary data.</text>
</comment>
<protein>
    <submittedName>
        <fullName evidence="1">Uncharacterized protein</fullName>
    </submittedName>
</protein>
<reference evidence="1" key="1">
    <citation type="submission" date="2021-02" db="EMBL/GenBank/DDBJ databases">
        <authorList>
            <person name="Nowell W R."/>
        </authorList>
    </citation>
    <scope>NUCLEOTIDE SEQUENCE</scope>
</reference>
<name>A0A818KPM8_9BILA</name>
<sequence length="517" mass="58914">LKMLPTEMALPNGNQSQMYFLSSNINKHISSKQHHPRHVDHHIHSTLAHEYMVPFKTEQDINNKMMTFGYHLQPGQYLANYNSNLHQTLPLSISLNSEFPSLESSASAQTFNSILMTETTAKMQLSELNPSLKNIFCERPLSDVSTQETKYENLFQPCFVTREQNTLAQPCSLPPVSLSSTTTSGIPPIKIKRNLVRTPNFTPQSQPNLRISSNSSSTMIDNKSKPISVSQYLSLYSTTNAFKRYQTSGQRLMYPKFDLEQKVINNCSTSNLLYNLPYYLTVPHEHHYILTSNPMSINTPSGIYSPLLPKLNAAFPFLSFSNTIEKTAEKRGDLRKSQVGLNSTANILLDKKISLPIHSITRTSILRRRLQKRSKTDDHHTKTLIKLIKQRNKLAVLKFMIRKRKQQQQQVSKKNIPAVKIEKVVEQMIDINVPKTISLETKSPDIMALNLKITFNTAQKIESISLYYQQRHKPEIKRESSFVASNNTINKLGLLIEAINFIETHNGNSKLTLESIE</sequence>
<dbReference type="Proteomes" id="UP000663874">
    <property type="component" value="Unassembled WGS sequence"/>
</dbReference>
<dbReference type="AlphaFoldDB" id="A0A818KPM8"/>
<evidence type="ECO:0000313" key="1">
    <source>
        <dbReference type="EMBL" id="CAF3558678.1"/>
    </source>
</evidence>
<proteinExistence type="predicted"/>
<organism evidence="1 2">
    <name type="scientific">Rotaria sordida</name>
    <dbReference type="NCBI Taxonomy" id="392033"/>
    <lineage>
        <taxon>Eukaryota</taxon>
        <taxon>Metazoa</taxon>
        <taxon>Spiralia</taxon>
        <taxon>Gnathifera</taxon>
        <taxon>Rotifera</taxon>
        <taxon>Eurotatoria</taxon>
        <taxon>Bdelloidea</taxon>
        <taxon>Philodinida</taxon>
        <taxon>Philodinidae</taxon>
        <taxon>Rotaria</taxon>
    </lineage>
</organism>
<accession>A0A818KPM8</accession>
<gene>
    <name evidence="1" type="ORF">FNK824_LOCUS1335</name>
</gene>
<feature type="non-terminal residue" evidence="1">
    <location>
        <position position="1"/>
    </location>
</feature>
<evidence type="ECO:0000313" key="2">
    <source>
        <dbReference type="Proteomes" id="UP000663874"/>
    </source>
</evidence>
<dbReference type="EMBL" id="CAJOBE010000068">
    <property type="protein sequence ID" value="CAF3558678.1"/>
    <property type="molecule type" value="Genomic_DNA"/>
</dbReference>